<organism evidence="4 5">
    <name type="scientific">Zasmidium cellare ATCC 36951</name>
    <dbReference type="NCBI Taxonomy" id="1080233"/>
    <lineage>
        <taxon>Eukaryota</taxon>
        <taxon>Fungi</taxon>
        <taxon>Dikarya</taxon>
        <taxon>Ascomycota</taxon>
        <taxon>Pezizomycotina</taxon>
        <taxon>Dothideomycetes</taxon>
        <taxon>Dothideomycetidae</taxon>
        <taxon>Mycosphaerellales</taxon>
        <taxon>Mycosphaerellaceae</taxon>
        <taxon>Zasmidium</taxon>
    </lineage>
</organism>
<dbReference type="InterPro" id="IPR001509">
    <property type="entry name" value="Epimerase_deHydtase"/>
</dbReference>
<dbReference type="AlphaFoldDB" id="A0A6A6C202"/>
<protein>
    <recommendedName>
        <fullName evidence="3">NAD-dependent epimerase/dehydratase domain-containing protein</fullName>
    </recommendedName>
</protein>
<dbReference type="EMBL" id="ML993622">
    <property type="protein sequence ID" value="KAF2160923.1"/>
    <property type="molecule type" value="Genomic_DNA"/>
</dbReference>
<dbReference type="SUPFAM" id="SSF51735">
    <property type="entry name" value="NAD(P)-binding Rossmann-fold domains"/>
    <property type="match status" value="1"/>
</dbReference>
<evidence type="ECO:0000313" key="5">
    <source>
        <dbReference type="Proteomes" id="UP000799537"/>
    </source>
</evidence>
<dbReference type="PANTHER" id="PTHR10366:SF562">
    <property type="entry name" value="ALDEHYDE REDUCTASE II (AFU_ORTHOLOGUE AFUA_1G11360)"/>
    <property type="match status" value="1"/>
</dbReference>
<dbReference type="GO" id="GO:0016616">
    <property type="term" value="F:oxidoreductase activity, acting on the CH-OH group of donors, NAD or NADP as acceptor"/>
    <property type="evidence" value="ECO:0007669"/>
    <property type="project" value="TreeGrafter"/>
</dbReference>
<dbReference type="Pfam" id="PF01370">
    <property type="entry name" value="Epimerase"/>
    <property type="match status" value="1"/>
</dbReference>
<gene>
    <name evidence="4" type="ORF">M409DRAFT_28531</name>
</gene>
<dbReference type="InterPro" id="IPR036291">
    <property type="entry name" value="NAD(P)-bd_dom_sf"/>
</dbReference>
<accession>A0A6A6C202</accession>
<dbReference type="RefSeq" id="XP_033661812.1">
    <property type="nucleotide sequence ID" value="XM_033809080.1"/>
</dbReference>
<keyword evidence="5" id="KW-1185">Reference proteome</keyword>
<sequence length="336" mass="36745">MAEKALPKGSLVLVTGINGYIGSHVADQLLSLGYRVRGTARDSTKLAAILKRLRQRNAAAEVEGLVVPDMQTAGAFKEAVKGADGVVHLASDLSFNPDPNVTVTATVEGLRNALTAASSVPSVQRFVYTSSSIAAVKPTPNKQFQVDSNSWNEEDLKLAWAPPPYEPSRAFSVYGASKVASERLAWDFTKAVKFDFNTVLPNMNVGRILDPSQSASTAGWVKGLYDGDEGASQILQGFPPQYYIDVEDCALIHVAALLEPDVKDERLFAFARPFNYHDLMETLKQIDPSRTQYPPALNDNRDLSKVANGRALELLKRYGRTDFKDLEISLKEQLLA</sequence>
<reference evidence="4" key="1">
    <citation type="journal article" date="2020" name="Stud. Mycol.">
        <title>101 Dothideomycetes genomes: a test case for predicting lifestyles and emergence of pathogens.</title>
        <authorList>
            <person name="Haridas S."/>
            <person name="Albert R."/>
            <person name="Binder M."/>
            <person name="Bloem J."/>
            <person name="Labutti K."/>
            <person name="Salamov A."/>
            <person name="Andreopoulos B."/>
            <person name="Baker S."/>
            <person name="Barry K."/>
            <person name="Bills G."/>
            <person name="Bluhm B."/>
            <person name="Cannon C."/>
            <person name="Castanera R."/>
            <person name="Culley D."/>
            <person name="Daum C."/>
            <person name="Ezra D."/>
            <person name="Gonzalez J."/>
            <person name="Henrissat B."/>
            <person name="Kuo A."/>
            <person name="Liang C."/>
            <person name="Lipzen A."/>
            <person name="Lutzoni F."/>
            <person name="Magnuson J."/>
            <person name="Mondo S."/>
            <person name="Nolan M."/>
            <person name="Ohm R."/>
            <person name="Pangilinan J."/>
            <person name="Park H.-J."/>
            <person name="Ramirez L."/>
            <person name="Alfaro M."/>
            <person name="Sun H."/>
            <person name="Tritt A."/>
            <person name="Yoshinaga Y."/>
            <person name="Zwiers L.-H."/>
            <person name="Turgeon B."/>
            <person name="Goodwin S."/>
            <person name="Spatafora J."/>
            <person name="Crous P."/>
            <person name="Grigoriev I."/>
        </authorList>
    </citation>
    <scope>NUCLEOTIDE SEQUENCE</scope>
    <source>
        <strain evidence="4">ATCC 36951</strain>
    </source>
</reference>
<comment type="similarity">
    <text evidence="2">Belongs to the NAD(P)-dependent epimerase/dehydratase family. Dihydroflavonol-4-reductase subfamily.</text>
</comment>
<dbReference type="PANTHER" id="PTHR10366">
    <property type="entry name" value="NAD DEPENDENT EPIMERASE/DEHYDRATASE"/>
    <property type="match status" value="1"/>
</dbReference>
<dbReference type="FunFam" id="3.40.50.720:FF:000426">
    <property type="entry name" value="Aldehyde reductase 2"/>
    <property type="match status" value="1"/>
</dbReference>
<keyword evidence="1" id="KW-0560">Oxidoreductase</keyword>
<dbReference type="InterPro" id="IPR050425">
    <property type="entry name" value="NAD(P)_dehydrat-like"/>
</dbReference>
<feature type="domain" description="NAD-dependent epimerase/dehydratase" evidence="3">
    <location>
        <begin position="12"/>
        <end position="263"/>
    </location>
</feature>
<evidence type="ECO:0000259" key="3">
    <source>
        <dbReference type="Pfam" id="PF01370"/>
    </source>
</evidence>
<evidence type="ECO:0000256" key="1">
    <source>
        <dbReference type="ARBA" id="ARBA00023002"/>
    </source>
</evidence>
<evidence type="ECO:0000256" key="2">
    <source>
        <dbReference type="ARBA" id="ARBA00023445"/>
    </source>
</evidence>
<name>A0A6A6C202_ZASCE</name>
<dbReference type="OrthoDB" id="2735536at2759"/>
<dbReference type="GeneID" id="54562352"/>
<dbReference type="Gene3D" id="3.40.50.720">
    <property type="entry name" value="NAD(P)-binding Rossmann-like Domain"/>
    <property type="match status" value="1"/>
</dbReference>
<proteinExistence type="inferred from homology"/>
<dbReference type="Proteomes" id="UP000799537">
    <property type="component" value="Unassembled WGS sequence"/>
</dbReference>
<evidence type="ECO:0000313" key="4">
    <source>
        <dbReference type="EMBL" id="KAF2160923.1"/>
    </source>
</evidence>